<comment type="catalytic activity">
    <reaction evidence="6">
        <text>D-lyxose = D-xylulose</text>
        <dbReference type="Rhea" id="RHEA:14201"/>
        <dbReference type="ChEBI" id="CHEBI:16789"/>
        <dbReference type="ChEBI" id="CHEBI:17140"/>
        <dbReference type="EC" id="5.3.1.15"/>
    </reaction>
</comment>
<evidence type="ECO:0000256" key="8">
    <source>
        <dbReference type="ARBA" id="ARBA00044972"/>
    </source>
</evidence>
<evidence type="ECO:0000256" key="7">
    <source>
        <dbReference type="ARBA" id="ARBA00044951"/>
    </source>
</evidence>
<name>A0A537L9G5_9BACT</name>
<dbReference type="EMBL" id="VBAI01000182">
    <property type="protein sequence ID" value="TMJ08735.1"/>
    <property type="molecule type" value="Genomic_DNA"/>
</dbReference>
<comment type="caution">
    <text evidence="9">The sequence shown here is derived from an EMBL/GenBank/DDBJ whole genome shotgun (WGS) entry which is preliminary data.</text>
</comment>
<evidence type="ECO:0000256" key="5">
    <source>
        <dbReference type="ARBA" id="ARBA00023277"/>
    </source>
</evidence>
<protein>
    <recommendedName>
        <fullName evidence="8">D-lyxose ketol-isomerase</fullName>
        <ecNumber evidence="8">5.3.1.15</ecNumber>
    </recommendedName>
</protein>
<dbReference type="CDD" id="cd20309">
    <property type="entry name" value="cupin_EcSI"/>
    <property type="match status" value="1"/>
</dbReference>
<dbReference type="Proteomes" id="UP000318661">
    <property type="component" value="Unassembled WGS sequence"/>
</dbReference>
<evidence type="ECO:0000313" key="11">
    <source>
        <dbReference type="Proteomes" id="UP000315217"/>
    </source>
</evidence>
<evidence type="ECO:0000313" key="12">
    <source>
        <dbReference type="Proteomes" id="UP000318661"/>
    </source>
</evidence>
<keyword evidence="4 9" id="KW-0413">Isomerase</keyword>
<sequence>MKRSEINTIMRDADAFMKSQRFYLPPFAYWTPADWSTKGTEVSEIVERALGWDITDFGQGDYRKIGLFIFTIRNGTLDALRAGRGKMYCEKILVVDVDQVTPMHFHWIKVEDIINRGGGELVIQMYNSTPDDGLDSSDVLVSLDGVRRVLPAGDAVSLAPGESITLPSRLYHKFWGKRSRVLVGEVSLVNDDKTDNRFYEPVARFPRIEEDEPPLYLLVNDYGRYYPLLKFPRL</sequence>
<keyword evidence="5" id="KW-0119">Carbohydrate metabolism</keyword>
<dbReference type="AlphaFoldDB" id="A0A537L9G5"/>
<comment type="cofactor">
    <cofactor evidence="1">
        <name>Mn(2+)</name>
        <dbReference type="ChEBI" id="CHEBI:29035"/>
    </cofactor>
</comment>
<dbReference type="Pfam" id="PF07385">
    <property type="entry name" value="Lyx_isomer"/>
    <property type="match status" value="1"/>
</dbReference>
<keyword evidence="3" id="KW-0464">Manganese</keyword>
<comment type="similarity">
    <text evidence="7">Belongs to the D-lyxose ketol-isomerase family.</text>
</comment>
<dbReference type="GO" id="GO:0046872">
    <property type="term" value="F:metal ion binding"/>
    <property type="evidence" value="ECO:0007669"/>
    <property type="project" value="UniProtKB-KW"/>
</dbReference>
<dbReference type="InterPro" id="IPR014710">
    <property type="entry name" value="RmlC-like_jellyroll"/>
</dbReference>
<evidence type="ECO:0000256" key="3">
    <source>
        <dbReference type="ARBA" id="ARBA00023211"/>
    </source>
</evidence>
<evidence type="ECO:0000256" key="6">
    <source>
        <dbReference type="ARBA" id="ARBA00044907"/>
    </source>
</evidence>
<dbReference type="GO" id="GO:0047828">
    <property type="term" value="F:D-lyxose ketol-isomerase activity"/>
    <property type="evidence" value="ECO:0007669"/>
    <property type="project" value="UniProtKB-EC"/>
</dbReference>
<dbReference type="InterPro" id="IPR047581">
    <property type="entry name" value="EcSI_cupin"/>
</dbReference>
<gene>
    <name evidence="10" type="ORF">E6G98_11480</name>
    <name evidence="9" type="ORF">E6G99_10605</name>
</gene>
<keyword evidence="2" id="KW-0479">Metal-binding</keyword>
<reference evidence="11 12" key="1">
    <citation type="journal article" date="2019" name="Nat. Microbiol.">
        <title>Mediterranean grassland soil C-N compound turnover is dependent on rainfall and depth, and is mediated by genomically divergent microorganisms.</title>
        <authorList>
            <person name="Diamond S."/>
            <person name="Andeer P.F."/>
            <person name="Li Z."/>
            <person name="Crits-Christoph A."/>
            <person name="Burstein D."/>
            <person name="Anantharaman K."/>
            <person name="Lane K.R."/>
            <person name="Thomas B.C."/>
            <person name="Pan C."/>
            <person name="Northen T.R."/>
            <person name="Banfield J.F."/>
        </authorList>
    </citation>
    <scope>NUCLEOTIDE SEQUENCE [LARGE SCALE GENOMIC DNA]</scope>
    <source>
        <strain evidence="10">NP_1</strain>
        <strain evidence="9">NP_2</strain>
    </source>
</reference>
<dbReference type="InterPro" id="IPR010864">
    <property type="entry name" value="D-lyxose_isomer"/>
</dbReference>
<dbReference type="EMBL" id="VBAJ01000269">
    <property type="protein sequence ID" value="TMJ04347.1"/>
    <property type="molecule type" value="Genomic_DNA"/>
</dbReference>
<dbReference type="EC" id="5.3.1.15" evidence="8"/>
<proteinExistence type="inferred from homology"/>
<dbReference type="Gene3D" id="2.60.120.10">
    <property type="entry name" value="Jelly Rolls"/>
    <property type="match status" value="1"/>
</dbReference>
<accession>A0A537L9G5</accession>
<dbReference type="Proteomes" id="UP000315217">
    <property type="component" value="Unassembled WGS sequence"/>
</dbReference>
<evidence type="ECO:0000313" key="9">
    <source>
        <dbReference type="EMBL" id="TMJ04347.1"/>
    </source>
</evidence>
<evidence type="ECO:0000256" key="2">
    <source>
        <dbReference type="ARBA" id="ARBA00022723"/>
    </source>
</evidence>
<organism evidence="9 12">
    <name type="scientific">Candidatus Segetimicrobium genomatis</name>
    <dbReference type="NCBI Taxonomy" id="2569760"/>
    <lineage>
        <taxon>Bacteria</taxon>
        <taxon>Bacillati</taxon>
        <taxon>Candidatus Sysuimicrobiota</taxon>
        <taxon>Candidatus Sysuimicrobiia</taxon>
        <taxon>Candidatus Sysuimicrobiales</taxon>
        <taxon>Candidatus Segetimicrobiaceae</taxon>
        <taxon>Candidatus Segetimicrobium</taxon>
    </lineage>
</organism>
<evidence type="ECO:0000256" key="1">
    <source>
        <dbReference type="ARBA" id="ARBA00001936"/>
    </source>
</evidence>
<evidence type="ECO:0000313" key="10">
    <source>
        <dbReference type="EMBL" id="TMJ08735.1"/>
    </source>
</evidence>
<evidence type="ECO:0000256" key="4">
    <source>
        <dbReference type="ARBA" id="ARBA00023235"/>
    </source>
</evidence>